<gene>
    <name evidence="1" type="ORF">DPMN_148980</name>
</gene>
<dbReference type="AlphaFoldDB" id="A0A9D4FAX1"/>
<evidence type="ECO:0000313" key="2">
    <source>
        <dbReference type="Proteomes" id="UP000828390"/>
    </source>
</evidence>
<name>A0A9D4FAX1_DREPO</name>
<comment type="caution">
    <text evidence="1">The sequence shown here is derived from an EMBL/GenBank/DDBJ whole genome shotgun (WGS) entry which is preliminary data.</text>
</comment>
<dbReference type="Proteomes" id="UP000828390">
    <property type="component" value="Unassembled WGS sequence"/>
</dbReference>
<reference evidence="1" key="2">
    <citation type="submission" date="2020-11" db="EMBL/GenBank/DDBJ databases">
        <authorList>
            <person name="McCartney M.A."/>
            <person name="Auch B."/>
            <person name="Kono T."/>
            <person name="Mallez S."/>
            <person name="Becker A."/>
            <person name="Gohl D.M."/>
            <person name="Silverstein K.A.T."/>
            <person name="Koren S."/>
            <person name="Bechman K.B."/>
            <person name="Herman A."/>
            <person name="Abrahante J.E."/>
            <person name="Garbe J."/>
        </authorList>
    </citation>
    <scope>NUCLEOTIDE SEQUENCE</scope>
    <source>
        <strain evidence="1">Duluth1</strain>
        <tissue evidence="1">Whole animal</tissue>
    </source>
</reference>
<evidence type="ECO:0000313" key="1">
    <source>
        <dbReference type="EMBL" id="KAH3795430.1"/>
    </source>
</evidence>
<keyword evidence="2" id="KW-1185">Reference proteome</keyword>
<dbReference type="EMBL" id="JAIWYP010000007">
    <property type="protein sequence ID" value="KAH3795430.1"/>
    <property type="molecule type" value="Genomic_DNA"/>
</dbReference>
<organism evidence="1 2">
    <name type="scientific">Dreissena polymorpha</name>
    <name type="common">Zebra mussel</name>
    <name type="synonym">Mytilus polymorpha</name>
    <dbReference type="NCBI Taxonomy" id="45954"/>
    <lineage>
        <taxon>Eukaryota</taxon>
        <taxon>Metazoa</taxon>
        <taxon>Spiralia</taxon>
        <taxon>Lophotrochozoa</taxon>
        <taxon>Mollusca</taxon>
        <taxon>Bivalvia</taxon>
        <taxon>Autobranchia</taxon>
        <taxon>Heteroconchia</taxon>
        <taxon>Euheterodonta</taxon>
        <taxon>Imparidentia</taxon>
        <taxon>Neoheterodontei</taxon>
        <taxon>Myida</taxon>
        <taxon>Dreissenoidea</taxon>
        <taxon>Dreissenidae</taxon>
        <taxon>Dreissena</taxon>
    </lineage>
</organism>
<proteinExistence type="predicted"/>
<reference evidence="1" key="1">
    <citation type="journal article" date="2019" name="bioRxiv">
        <title>The Genome of the Zebra Mussel, Dreissena polymorpha: A Resource for Invasive Species Research.</title>
        <authorList>
            <person name="McCartney M.A."/>
            <person name="Auch B."/>
            <person name="Kono T."/>
            <person name="Mallez S."/>
            <person name="Zhang Y."/>
            <person name="Obille A."/>
            <person name="Becker A."/>
            <person name="Abrahante J.E."/>
            <person name="Garbe J."/>
            <person name="Badalamenti J.P."/>
            <person name="Herman A."/>
            <person name="Mangelson H."/>
            <person name="Liachko I."/>
            <person name="Sullivan S."/>
            <person name="Sone E.D."/>
            <person name="Koren S."/>
            <person name="Silverstein K.A.T."/>
            <person name="Beckman K.B."/>
            <person name="Gohl D.M."/>
        </authorList>
    </citation>
    <scope>NUCLEOTIDE SEQUENCE</scope>
    <source>
        <strain evidence="1">Duluth1</strain>
        <tissue evidence="1">Whole animal</tissue>
    </source>
</reference>
<protein>
    <submittedName>
        <fullName evidence="1">Uncharacterized protein</fullName>
    </submittedName>
</protein>
<sequence>MRAILTALPFKNPHQRHVMTRSDVIDVEGISIVVIQAYRGCPPIVLEKQDKVTHRIVP</sequence>
<accession>A0A9D4FAX1</accession>